<gene>
    <name evidence="5" type="ORF">MTBBW1_1200025</name>
</gene>
<evidence type="ECO:0000256" key="2">
    <source>
        <dbReference type="ARBA" id="ARBA00022840"/>
    </source>
</evidence>
<sequence>MILSKNTKALGLCSGGLDSILSALILRKQGIDVTWITFKTPFFGPEAALKASKTTGIPLRIEEITDSYMEMLKSPPAGYGKNMNPCMDCHSLMFALAGDIMESDGYDFIFSGEVVGQRPMSQNKNSMNYVEKHSGYKGKILRPLSARILPETVMEQQGLVDRDALFGISGRSRKVQIEMAKGFGVTDYPAPAGGCLLTDKGFSRRLKDLMQHHQGDVYSRRDLYLLKYGRHIRLDDNTKIVVGKSRVDNNMIESMYKPGKDIYIRHASIAGPFVLVPGGALKDGEKMSMAIELAASICSGYTKASPGTVAQMSVMSGSVERIVNVAVPLPGQFRDLMI</sequence>
<evidence type="ECO:0000313" key="5">
    <source>
        <dbReference type="EMBL" id="SLM27950.1"/>
    </source>
</evidence>
<dbReference type="GO" id="GO:0005524">
    <property type="term" value="F:ATP binding"/>
    <property type="evidence" value="ECO:0007669"/>
    <property type="project" value="UniProtKB-KW"/>
</dbReference>
<dbReference type="InterPro" id="IPR020536">
    <property type="entry name" value="ThiI_AANH"/>
</dbReference>
<dbReference type="PANTHER" id="PTHR11933:SF6">
    <property type="entry name" value="THIL AANH DOMAIN-CONTAINING PROTEIN"/>
    <property type="match status" value="1"/>
</dbReference>
<dbReference type="Pfam" id="PF18297">
    <property type="entry name" value="NFACT-R_2"/>
    <property type="match status" value="1"/>
</dbReference>
<dbReference type="STRING" id="1246637.MTBBW1_1200025"/>
<dbReference type="InterPro" id="IPR059101">
    <property type="entry name" value="NFACT-R_2"/>
</dbReference>
<reference evidence="5 6" key="1">
    <citation type="submission" date="2017-03" db="EMBL/GenBank/DDBJ databases">
        <authorList>
            <person name="Afonso C.L."/>
            <person name="Miller P.J."/>
            <person name="Scott M.A."/>
            <person name="Spackman E."/>
            <person name="Goraichik I."/>
            <person name="Dimitrov K.M."/>
            <person name="Suarez D.L."/>
            <person name="Swayne D.E."/>
        </authorList>
    </citation>
    <scope>NUCLEOTIDE SEQUENCE [LARGE SCALE GENOMIC DNA]</scope>
    <source>
        <strain evidence="5">PRJEB14757</strain>
    </source>
</reference>
<dbReference type="GO" id="GO:0004810">
    <property type="term" value="F:CCA tRNA nucleotidyltransferase activity"/>
    <property type="evidence" value="ECO:0007669"/>
    <property type="project" value="InterPro"/>
</dbReference>
<dbReference type="GO" id="GO:0032259">
    <property type="term" value="P:methylation"/>
    <property type="evidence" value="ECO:0007669"/>
    <property type="project" value="UniProtKB-KW"/>
</dbReference>
<evidence type="ECO:0000259" key="3">
    <source>
        <dbReference type="Pfam" id="PF02568"/>
    </source>
</evidence>
<keyword evidence="5" id="KW-0489">Methyltransferase</keyword>
<keyword evidence="5" id="KW-0808">Transferase</keyword>
<evidence type="ECO:0000256" key="1">
    <source>
        <dbReference type="ARBA" id="ARBA00022741"/>
    </source>
</evidence>
<organism evidence="5 6">
    <name type="scientific">Desulfamplus magnetovallimortis</name>
    <dbReference type="NCBI Taxonomy" id="1246637"/>
    <lineage>
        <taxon>Bacteria</taxon>
        <taxon>Pseudomonadati</taxon>
        <taxon>Thermodesulfobacteriota</taxon>
        <taxon>Desulfobacteria</taxon>
        <taxon>Desulfobacterales</taxon>
        <taxon>Desulfobacteraceae</taxon>
        <taxon>Desulfamplus</taxon>
    </lineage>
</organism>
<dbReference type="GO" id="GO:0008168">
    <property type="term" value="F:methyltransferase activity"/>
    <property type="evidence" value="ECO:0007669"/>
    <property type="project" value="UniProtKB-KW"/>
</dbReference>
<feature type="domain" description="Thil AANH" evidence="3">
    <location>
        <begin position="7"/>
        <end position="144"/>
    </location>
</feature>
<dbReference type="SUPFAM" id="SSF52402">
    <property type="entry name" value="Adenine nucleotide alpha hydrolases-like"/>
    <property type="match status" value="1"/>
</dbReference>
<dbReference type="AlphaFoldDB" id="A0A1W1H634"/>
<dbReference type="EMBL" id="FWEV01000025">
    <property type="protein sequence ID" value="SLM27950.1"/>
    <property type="molecule type" value="Genomic_DNA"/>
</dbReference>
<dbReference type="PANTHER" id="PTHR11933">
    <property type="entry name" value="TRNA 5-METHYLAMINOMETHYL-2-THIOURIDYLATE -METHYLTRANSFERASE"/>
    <property type="match status" value="1"/>
</dbReference>
<dbReference type="RefSeq" id="WP_080804339.1">
    <property type="nucleotide sequence ID" value="NZ_LT828546.1"/>
</dbReference>
<name>A0A1W1H634_9BACT</name>
<accession>A0A1W1H634</accession>
<dbReference type="Pfam" id="PF02568">
    <property type="entry name" value="ThiI"/>
    <property type="match status" value="1"/>
</dbReference>
<feature type="domain" description="NFACT protein RNA binding" evidence="4">
    <location>
        <begin position="229"/>
        <end position="316"/>
    </location>
</feature>
<dbReference type="InterPro" id="IPR014729">
    <property type="entry name" value="Rossmann-like_a/b/a_fold"/>
</dbReference>
<keyword evidence="1" id="KW-0547">Nucleotide-binding</keyword>
<dbReference type="Gene3D" id="3.40.50.620">
    <property type="entry name" value="HUPs"/>
    <property type="match status" value="1"/>
</dbReference>
<protein>
    <submittedName>
        <fullName evidence="5">Putative tRNA, (5-methylaminomethyl-2-thiouridylate)-methyltransferase</fullName>
    </submittedName>
</protein>
<keyword evidence="2" id="KW-0067">ATP-binding</keyword>
<dbReference type="OrthoDB" id="9781887at2"/>
<dbReference type="Proteomes" id="UP000191931">
    <property type="component" value="Unassembled WGS sequence"/>
</dbReference>
<keyword evidence="6" id="KW-1185">Reference proteome</keyword>
<proteinExistence type="predicted"/>
<evidence type="ECO:0000259" key="4">
    <source>
        <dbReference type="Pfam" id="PF18297"/>
    </source>
</evidence>
<evidence type="ECO:0000313" key="6">
    <source>
        <dbReference type="Proteomes" id="UP000191931"/>
    </source>
</evidence>